<dbReference type="OrthoDB" id="510168at2"/>
<feature type="transmembrane region" description="Helical" evidence="1">
    <location>
        <begin position="168"/>
        <end position="192"/>
    </location>
</feature>
<dbReference type="EMBL" id="MJGC01000040">
    <property type="protein sequence ID" value="OEJ76248.1"/>
    <property type="molecule type" value="Genomic_DNA"/>
</dbReference>
<name>A0A1E5QNN3_9CYAN</name>
<keyword evidence="1" id="KW-0812">Transmembrane</keyword>
<feature type="transmembrane region" description="Helical" evidence="1">
    <location>
        <begin position="140"/>
        <end position="162"/>
    </location>
</feature>
<dbReference type="AlphaFoldDB" id="A0A1E5QNN3"/>
<reference evidence="2" key="1">
    <citation type="submission" date="2016-09" db="EMBL/GenBank/DDBJ databases">
        <title>Draft genome of thermotolerant cyanobacterium Desertifilum sp. strain IPPAS B-1220.</title>
        <authorList>
            <person name="Sinetova M.A."/>
            <person name="Bolakhan K."/>
            <person name="Zayadan B.K."/>
            <person name="Mironov K.S."/>
            <person name="Ustinova V."/>
            <person name="Kupriyanova E.V."/>
            <person name="Sidorov R.A."/>
            <person name="Skrypnik A.N."/>
            <person name="Gogoleva N.E."/>
            <person name="Gogolev Y.V."/>
            <person name="Los D.A."/>
        </authorList>
    </citation>
    <scope>NUCLEOTIDE SEQUENCE [LARGE SCALE GENOMIC DNA]</scope>
    <source>
        <strain evidence="2">IPPAS B-1220</strain>
    </source>
</reference>
<sequence>MSDSSSASFLPLVPENRRRAFFWRFTLLTTLAWMVGGLLAALIQYNFPIVSFNLIFREFFYSLIRGSLIGTAQWFVLRRYRLKTLWIFNTAGGFVISSLVALAWRPAIGGLFGAIAYIWLGLAQWLILRKQVRNAWQWIFVPPLALLAGNLLRLGFLLLMIVPQLPVAPYTLVGIEVIAGFIVNAILAALFLRLRRNRIALPNLEEENVRRITERSQLRQLQASLYERLDKAWEAEMTANQPLVYGVAVTPDGEIVRDRPMDAAATEYREQTPLAQLVSPNPAPYSEVAWFEIRFTPTGALEIEPLAAED</sequence>
<proteinExistence type="predicted"/>
<protein>
    <submittedName>
        <fullName evidence="2">Uncharacterized protein</fullName>
    </submittedName>
</protein>
<feature type="transmembrane region" description="Helical" evidence="1">
    <location>
        <begin position="21"/>
        <end position="47"/>
    </location>
</feature>
<evidence type="ECO:0000256" key="1">
    <source>
        <dbReference type="SAM" id="Phobius"/>
    </source>
</evidence>
<feature type="transmembrane region" description="Helical" evidence="1">
    <location>
        <begin position="59"/>
        <end position="77"/>
    </location>
</feature>
<dbReference type="RefSeq" id="WP_069966124.1">
    <property type="nucleotide sequence ID" value="NZ_CM124774.1"/>
</dbReference>
<keyword evidence="1" id="KW-0472">Membrane</keyword>
<evidence type="ECO:0000313" key="2">
    <source>
        <dbReference type="EMBL" id="OEJ76248.1"/>
    </source>
</evidence>
<accession>A0A1E5QNN3</accession>
<gene>
    <name evidence="2" type="ORF">BH720_05270</name>
</gene>
<feature type="transmembrane region" description="Helical" evidence="1">
    <location>
        <begin position="84"/>
        <end position="104"/>
    </location>
</feature>
<organism evidence="2">
    <name type="scientific">Desertifilum tharense IPPAS B-1220</name>
    <dbReference type="NCBI Taxonomy" id="1781255"/>
    <lineage>
        <taxon>Bacteria</taxon>
        <taxon>Bacillati</taxon>
        <taxon>Cyanobacteriota</taxon>
        <taxon>Cyanophyceae</taxon>
        <taxon>Desertifilales</taxon>
        <taxon>Desertifilaceae</taxon>
        <taxon>Desertifilum</taxon>
    </lineage>
</organism>
<dbReference type="STRING" id="1781255.BH720_05270"/>
<comment type="caution">
    <text evidence="2">The sequence shown here is derived from an EMBL/GenBank/DDBJ whole genome shotgun (WGS) entry which is preliminary data.</text>
</comment>
<feature type="transmembrane region" description="Helical" evidence="1">
    <location>
        <begin position="110"/>
        <end position="128"/>
    </location>
</feature>
<keyword evidence="1" id="KW-1133">Transmembrane helix</keyword>